<dbReference type="PIRSF" id="PIRSF009320">
    <property type="entry name" value="Nuc_binding_HP_1000"/>
    <property type="match status" value="1"/>
</dbReference>
<reference evidence="2 3" key="1">
    <citation type="submission" date="2016-10" db="EMBL/GenBank/DDBJ databases">
        <authorList>
            <person name="de Groot N.N."/>
        </authorList>
    </citation>
    <scope>NUCLEOTIDE SEQUENCE [LARGE SCALE GENOMIC DNA]</scope>
    <source>
        <strain evidence="2 3">DSM 21228</strain>
    </source>
</reference>
<feature type="domain" description="CobQ/CobB/MinD/ParA nucleotide binding" evidence="1">
    <location>
        <begin position="5"/>
        <end position="181"/>
    </location>
</feature>
<dbReference type="Proteomes" id="UP000199397">
    <property type="component" value="Unassembled WGS sequence"/>
</dbReference>
<dbReference type="InterPro" id="IPR002586">
    <property type="entry name" value="CobQ/CobB/MinD/ParA_Nub-bd_dom"/>
</dbReference>
<sequence length="207" mass="22699">MITLIGNLKGGTGKSTITFNLALWVATRHNKHVMVYDLDPQGTTADAFEIRQEEEFLPAIVPLTSVSDLGAADSKSEILVDMGLADMAAVEVAISKADRIVIPVAPSQADIWSTQRFLKMIGDVRKGSAVELLGVINRADTHHAVRETSEAAEAMQMLPGIRLLEQRLYMRTTYRRSFSEGLAVFEMEPRSKAALELDALGRALYPV</sequence>
<dbReference type="STRING" id="525918.SAMN05660964_00038"/>
<dbReference type="InterPro" id="IPR027417">
    <property type="entry name" value="P-loop_NTPase"/>
</dbReference>
<proteinExistence type="predicted"/>
<evidence type="ECO:0000259" key="1">
    <source>
        <dbReference type="Pfam" id="PF01656"/>
    </source>
</evidence>
<protein>
    <submittedName>
        <fullName evidence="2">Chromosome partitioning protein</fullName>
    </submittedName>
</protein>
<dbReference type="EMBL" id="FNQP01000001">
    <property type="protein sequence ID" value="SDZ73415.1"/>
    <property type="molecule type" value="Genomic_DNA"/>
</dbReference>
<gene>
    <name evidence="2" type="ORF">SAMN05660964_00038</name>
</gene>
<accession>A0A1H3VF50</accession>
<evidence type="ECO:0000313" key="2">
    <source>
        <dbReference type="EMBL" id="SDZ73415.1"/>
    </source>
</evidence>
<dbReference type="Pfam" id="PF01656">
    <property type="entry name" value="CbiA"/>
    <property type="match status" value="1"/>
</dbReference>
<dbReference type="SUPFAM" id="SSF52540">
    <property type="entry name" value="P-loop containing nucleoside triphosphate hydrolases"/>
    <property type="match status" value="1"/>
</dbReference>
<dbReference type="PANTHER" id="PTHR13696">
    <property type="entry name" value="P-LOOP CONTAINING NUCLEOSIDE TRIPHOSPHATE HYDROLASE"/>
    <property type="match status" value="1"/>
</dbReference>
<name>A0A1H3VF50_9GAMM</name>
<dbReference type="AlphaFoldDB" id="A0A1H3VF50"/>
<dbReference type="PANTHER" id="PTHR13696:SF99">
    <property type="entry name" value="COBYRINIC ACID AC-DIAMIDE SYNTHASE"/>
    <property type="match status" value="1"/>
</dbReference>
<dbReference type="CDD" id="cd02042">
    <property type="entry name" value="ParAB_family"/>
    <property type="match status" value="1"/>
</dbReference>
<dbReference type="InterPro" id="IPR050678">
    <property type="entry name" value="DNA_Partitioning_ATPase"/>
</dbReference>
<organism evidence="2 3">
    <name type="scientific">Thiothrix caldifontis</name>
    <dbReference type="NCBI Taxonomy" id="525918"/>
    <lineage>
        <taxon>Bacteria</taxon>
        <taxon>Pseudomonadati</taxon>
        <taxon>Pseudomonadota</taxon>
        <taxon>Gammaproteobacteria</taxon>
        <taxon>Thiotrichales</taxon>
        <taxon>Thiotrichaceae</taxon>
        <taxon>Thiothrix</taxon>
    </lineage>
</organism>
<dbReference type="RefSeq" id="WP_093064180.1">
    <property type="nucleotide sequence ID" value="NZ_FNQP01000001.1"/>
</dbReference>
<dbReference type="OrthoDB" id="69313at2"/>
<keyword evidence="3" id="KW-1185">Reference proteome</keyword>
<evidence type="ECO:0000313" key="3">
    <source>
        <dbReference type="Proteomes" id="UP000199397"/>
    </source>
</evidence>
<dbReference type="Gene3D" id="3.40.50.300">
    <property type="entry name" value="P-loop containing nucleotide triphosphate hydrolases"/>
    <property type="match status" value="1"/>
</dbReference>